<comment type="caution">
    <text evidence="3">The sequence shown here is derived from an EMBL/GenBank/DDBJ whole genome shotgun (WGS) entry which is preliminary data.</text>
</comment>
<dbReference type="CDD" id="cd14014">
    <property type="entry name" value="STKc_PknB_like"/>
    <property type="match status" value="1"/>
</dbReference>
<dbReference type="AlphaFoldDB" id="A0AB34L7K0"/>
<dbReference type="Gene3D" id="1.10.8.60">
    <property type="match status" value="1"/>
</dbReference>
<name>A0AB34L7K0_PARDI</name>
<dbReference type="InterPro" id="IPR027417">
    <property type="entry name" value="P-loop_NTPase"/>
</dbReference>
<dbReference type="SUPFAM" id="SSF56112">
    <property type="entry name" value="Protein kinase-like (PK-like)"/>
    <property type="match status" value="1"/>
</dbReference>
<dbReference type="EMBL" id="JNHK01000094">
    <property type="protein sequence ID" value="KDS35640.1"/>
    <property type="molecule type" value="Genomic_DNA"/>
</dbReference>
<dbReference type="SUPFAM" id="SSF52540">
    <property type="entry name" value="P-loop containing nucleoside triphosphate hydrolases"/>
    <property type="match status" value="1"/>
</dbReference>
<dbReference type="PROSITE" id="PS50011">
    <property type="entry name" value="PROTEIN_KINASE_DOM"/>
    <property type="match status" value="1"/>
</dbReference>
<organism evidence="3 4">
    <name type="scientific">Parabacteroides distasonis str. 3776 D15 i</name>
    <dbReference type="NCBI Taxonomy" id="1339342"/>
    <lineage>
        <taxon>Bacteria</taxon>
        <taxon>Pseudomonadati</taxon>
        <taxon>Bacteroidota</taxon>
        <taxon>Bacteroidia</taxon>
        <taxon>Bacteroidales</taxon>
        <taxon>Tannerellaceae</taxon>
        <taxon>Parabacteroides</taxon>
    </lineage>
</organism>
<dbReference type="InterPro" id="IPR000719">
    <property type="entry name" value="Prot_kinase_dom"/>
</dbReference>
<dbReference type="InterPro" id="IPR041569">
    <property type="entry name" value="AAA_lid_3"/>
</dbReference>
<dbReference type="InterPro" id="IPR011009">
    <property type="entry name" value="Kinase-like_dom_sf"/>
</dbReference>
<feature type="region of interest" description="Disordered" evidence="1">
    <location>
        <begin position="294"/>
        <end position="314"/>
    </location>
</feature>
<dbReference type="Proteomes" id="UP000027850">
    <property type="component" value="Unassembled WGS sequence"/>
</dbReference>
<reference evidence="3 4" key="1">
    <citation type="submission" date="2014-04" db="EMBL/GenBank/DDBJ databases">
        <authorList>
            <person name="Sears C."/>
            <person name="Carroll K."/>
            <person name="Sack B.R."/>
            <person name="Qadri F."/>
            <person name="Myers L.L."/>
            <person name="Chung G.-T."/>
            <person name="Escheverria P."/>
            <person name="Fraser C.M."/>
            <person name="Sadzewicz L."/>
            <person name="Shefchek K.A."/>
            <person name="Tallon L."/>
            <person name="Das S.P."/>
            <person name="Daugherty S."/>
            <person name="Mongodin E.F."/>
        </authorList>
    </citation>
    <scope>NUCLEOTIDE SEQUENCE [LARGE SCALE GENOMIC DNA]</scope>
    <source>
        <strain evidence="3 4">3776 D15 i</strain>
    </source>
</reference>
<dbReference type="Gene3D" id="1.10.510.10">
    <property type="entry name" value="Transferase(Phosphotransferase) domain 1"/>
    <property type="match status" value="1"/>
</dbReference>
<evidence type="ECO:0000313" key="4">
    <source>
        <dbReference type="Proteomes" id="UP000027850"/>
    </source>
</evidence>
<dbReference type="GO" id="GO:0004672">
    <property type="term" value="F:protein kinase activity"/>
    <property type="evidence" value="ECO:0007669"/>
    <property type="project" value="InterPro"/>
</dbReference>
<accession>A0AB34L7K0</accession>
<dbReference type="Pfam" id="PF00004">
    <property type="entry name" value="AAA"/>
    <property type="match status" value="1"/>
</dbReference>
<feature type="compositionally biased region" description="Polar residues" evidence="1">
    <location>
        <begin position="294"/>
        <end position="303"/>
    </location>
</feature>
<protein>
    <submittedName>
        <fullName evidence="3">ATPase associated with various cellular activities family protein</fullName>
    </submittedName>
</protein>
<dbReference type="PANTHER" id="PTHR23077">
    <property type="entry name" value="AAA-FAMILY ATPASE"/>
    <property type="match status" value="1"/>
</dbReference>
<dbReference type="SMART" id="SM00382">
    <property type="entry name" value="AAA"/>
    <property type="match status" value="1"/>
</dbReference>
<dbReference type="GO" id="GO:0016887">
    <property type="term" value="F:ATP hydrolysis activity"/>
    <property type="evidence" value="ECO:0007669"/>
    <property type="project" value="InterPro"/>
</dbReference>
<dbReference type="Pfam" id="PF17862">
    <property type="entry name" value="AAA_lid_3"/>
    <property type="match status" value="1"/>
</dbReference>
<feature type="domain" description="Protein kinase" evidence="2">
    <location>
        <begin position="13"/>
        <end position="287"/>
    </location>
</feature>
<proteinExistence type="predicted"/>
<dbReference type="InterPro" id="IPR003959">
    <property type="entry name" value="ATPase_AAA_core"/>
</dbReference>
<dbReference type="Pfam" id="PF00069">
    <property type="entry name" value="Pkinase"/>
    <property type="match status" value="1"/>
</dbReference>
<dbReference type="Gene3D" id="3.40.50.300">
    <property type="entry name" value="P-loop containing nucleotide triphosphate hydrolases"/>
    <property type="match status" value="1"/>
</dbReference>
<dbReference type="GO" id="GO:0005524">
    <property type="term" value="F:ATP binding"/>
    <property type="evidence" value="ECO:0007669"/>
    <property type="project" value="InterPro"/>
</dbReference>
<gene>
    <name evidence="3" type="ORF">M091_2079</name>
</gene>
<evidence type="ECO:0000313" key="3">
    <source>
        <dbReference type="EMBL" id="KDS35640.1"/>
    </source>
</evidence>
<dbReference type="RefSeq" id="WP_036618074.1">
    <property type="nucleotide sequence ID" value="NZ_JNHK01000094.1"/>
</dbReference>
<sequence>MFLFKKNQNIGKYTVVFPHKESAYAETYRVKDVDGKVKFMKLIFMEELRVFQFDGNGDVIEEEIAKVLQHDNLCSYVDSGRLEYQEHQLLYIVTEYVRGENLDQHLYRNGLPSLMEIKQIMTGVLSALNYLHTLKRPIIHNEVTLENILLDSVGNLNKLKLIDFGAARFADIKSNSASWQNQNLYYVATERLIGEGSFKSDIFSAGVLLYRLIFGVMPWETELAGKTFAEKIQAVIDKRNGPLTIPNIQVVEMDDKLLKAMVKALAPASDQRFESAQEFLDAIDGKIEIQSAPISMTKPNQQEEQNKPKPTEGNGFADVAGMHDIKDFMQKKIINVLRNPARAEKFKIQIPNGILLYGPPGCGKSFIAEKFAEEAGYNYIFVKSSDLASIYVHGSQEKIGRLFDEARKKAPTIINFDEFEALVPNRSKINNSSESGEVNEFLSQMNNCGKDRIFIIASSNRPDLIDPAIRRKGRLDQIVYIPVPDKEAREGIFRIHMADRPTTENIDFDKLASLTENYVASDIAYIVNDAATRAFEDDIDISQSLLEEVIRENNPSISSKDIRFYESIKAEMEASNHGNERKRVGFT</sequence>
<evidence type="ECO:0000256" key="1">
    <source>
        <dbReference type="SAM" id="MobiDB-lite"/>
    </source>
</evidence>
<evidence type="ECO:0000259" key="2">
    <source>
        <dbReference type="PROSITE" id="PS50011"/>
    </source>
</evidence>
<dbReference type="InterPro" id="IPR050168">
    <property type="entry name" value="AAA_ATPase_domain"/>
</dbReference>
<dbReference type="InterPro" id="IPR003593">
    <property type="entry name" value="AAA+_ATPase"/>
</dbReference>